<evidence type="ECO:0000259" key="4">
    <source>
        <dbReference type="PROSITE" id="PS50835"/>
    </source>
</evidence>
<dbReference type="Ensembl" id="ENSMGAT00000027324.1">
    <property type="protein sequence ID" value="ENSMGAP00000031901.1"/>
    <property type="gene ID" value="ENSMGAG00000020109.1"/>
</dbReference>
<organism evidence="5 6">
    <name type="scientific">Meleagris gallopavo</name>
    <name type="common">Wild turkey</name>
    <dbReference type="NCBI Taxonomy" id="9103"/>
    <lineage>
        <taxon>Eukaryota</taxon>
        <taxon>Metazoa</taxon>
        <taxon>Chordata</taxon>
        <taxon>Craniata</taxon>
        <taxon>Vertebrata</taxon>
        <taxon>Euteleostomi</taxon>
        <taxon>Archelosauria</taxon>
        <taxon>Archosauria</taxon>
        <taxon>Dinosauria</taxon>
        <taxon>Saurischia</taxon>
        <taxon>Theropoda</taxon>
        <taxon>Coelurosauria</taxon>
        <taxon>Aves</taxon>
        <taxon>Neognathae</taxon>
        <taxon>Galloanserae</taxon>
        <taxon>Galliformes</taxon>
        <taxon>Phasianidae</taxon>
        <taxon>Meleagridinae</taxon>
        <taxon>Meleagris</taxon>
    </lineage>
</organism>
<reference evidence="5" key="3">
    <citation type="submission" date="2025-09" db="UniProtKB">
        <authorList>
            <consortium name="Ensembl"/>
        </authorList>
    </citation>
    <scope>IDENTIFICATION</scope>
</reference>
<accession>A0A803YJF3</accession>
<evidence type="ECO:0000313" key="5">
    <source>
        <dbReference type="Ensembl" id="ENSMGAP00000031901.1"/>
    </source>
</evidence>
<dbReference type="PROSITE" id="PS50835">
    <property type="entry name" value="IG_LIKE"/>
    <property type="match status" value="1"/>
</dbReference>
<proteinExistence type="predicted"/>
<dbReference type="InParanoid" id="A0A803YJF3"/>
<dbReference type="Proteomes" id="UP000001645">
    <property type="component" value="Unplaced"/>
</dbReference>
<dbReference type="GeneTree" id="ENSGT01050000244936"/>
<dbReference type="PANTHER" id="PTHR23266">
    <property type="entry name" value="IMMUNOGLOBULIN HEAVY CHAIN"/>
    <property type="match status" value="1"/>
</dbReference>
<keyword evidence="1" id="KW-0391">Immunity</keyword>
<keyword evidence="3" id="KW-1280">Immunoglobulin</keyword>
<dbReference type="AlphaFoldDB" id="A0A803YJF3"/>
<protein>
    <recommendedName>
        <fullName evidence="4">Ig-like domain-containing protein</fullName>
    </recommendedName>
</protein>
<evidence type="ECO:0000256" key="3">
    <source>
        <dbReference type="ARBA" id="ARBA00043265"/>
    </source>
</evidence>
<evidence type="ECO:0000256" key="1">
    <source>
        <dbReference type="ARBA" id="ARBA00022859"/>
    </source>
</evidence>
<dbReference type="InterPro" id="IPR036179">
    <property type="entry name" value="Ig-like_dom_sf"/>
</dbReference>
<dbReference type="InterPro" id="IPR013783">
    <property type="entry name" value="Ig-like_fold"/>
</dbReference>
<dbReference type="Pfam" id="PF07686">
    <property type="entry name" value="V-set"/>
    <property type="match status" value="1"/>
</dbReference>
<dbReference type="GO" id="GO:0002250">
    <property type="term" value="P:adaptive immune response"/>
    <property type="evidence" value="ECO:0007669"/>
    <property type="project" value="UniProtKB-KW"/>
</dbReference>
<dbReference type="InterPro" id="IPR050199">
    <property type="entry name" value="IgHV"/>
</dbReference>
<keyword evidence="2" id="KW-1064">Adaptive immunity</keyword>
<dbReference type="SUPFAM" id="SSF48726">
    <property type="entry name" value="Immunoglobulin"/>
    <property type="match status" value="1"/>
</dbReference>
<evidence type="ECO:0000313" key="6">
    <source>
        <dbReference type="Proteomes" id="UP000001645"/>
    </source>
</evidence>
<evidence type="ECO:0000256" key="2">
    <source>
        <dbReference type="ARBA" id="ARBA00023130"/>
    </source>
</evidence>
<dbReference type="InterPro" id="IPR007110">
    <property type="entry name" value="Ig-like_dom"/>
</dbReference>
<sequence length="191" mass="20812">MADGGKAGGEGGRGCFFLMRSMQRPRGGLNLVCKGSGFTFSSYAMQWVRQAPGKGLEYVGRINRGGSTYYAPAVKGRATISRDNGQSTVKGRATISKDNGQSTLKLQLNSLRAEDSATYCCARDSCAGGGWGDNACCIDVAPGFRWCHPEPRNQSTSDGAELRMDRTRPKAAEVSTQRWNWSQEFLRSSRY</sequence>
<dbReference type="SMART" id="SM00406">
    <property type="entry name" value="IGv"/>
    <property type="match status" value="1"/>
</dbReference>
<dbReference type="GO" id="GO:0019814">
    <property type="term" value="C:immunoglobulin complex"/>
    <property type="evidence" value="ECO:0007669"/>
    <property type="project" value="UniProtKB-KW"/>
</dbReference>
<reference evidence="5" key="2">
    <citation type="submission" date="2025-08" db="UniProtKB">
        <authorList>
            <consortium name="Ensembl"/>
        </authorList>
    </citation>
    <scope>IDENTIFICATION</scope>
</reference>
<keyword evidence="6" id="KW-1185">Reference proteome</keyword>
<dbReference type="GO" id="GO:0005576">
    <property type="term" value="C:extracellular region"/>
    <property type="evidence" value="ECO:0007669"/>
    <property type="project" value="UniProtKB-ARBA"/>
</dbReference>
<dbReference type="Gene3D" id="2.60.40.10">
    <property type="entry name" value="Immunoglobulins"/>
    <property type="match status" value="2"/>
</dbReference>
<feature type="domain" description="Ig-like" evidence="4">
    <location>
        <begin position="29"/>
        <end position="121"/>
    </location>
</feature>
<reference evidence="5" key="1">
    <citation type="journal article" date="2010" name="PLoS Biol.">
        <title>Multi-platform next-generation sequencing of the domestic turkey (Meleagris gallopavo): genome assembly and analysis.</title>
        <authorList>
            <person name="Dalloul R.A."/>
            <person name="Long J.A."/>
            <person name="Zimin A.V."/>
            <person name="Aslam L."/>
            <person name="Beal K."/>
            <person name="Blomberg L.A."/>
            <person name="Bouffard P."/>
            <person name="Burt D.W."/>
            <person name="Crasta O."/>
            <person name="Crooijmans R.P."/>
            <person name="Cooper K."/>
            <person name="Coulombe R.A."/>
            <person name="De S."/>
            <person name="Delany M.E."/>
            <person name="Dodgson J.B."/>
            <person name="Dong J.J."/>
            <person name="Evans C."/>
            <person name="Frederickson K.M."/>
            <person name="Flicek P."/>
            <person name="Florea L."/>
            <person name="Folkerts O."/>
            <person name="Groenen M.A."/>
            <person name="Harkins T.T."/>
            <person name="Herrero J."/>
            <person name="Hoffmann S."/>
            <person name="Megens H.J."/>
            <person name="Jiang A."/>
            <person name="de Jong P."/>
            <person name="Kaiser P."/>
            <person name="Kim H."/>
            <person name="Kim K.W."/>
            <person name="Kim S."/>
            <person name="Langenberger D."/>
            <person name="Lee M.K."/>
            <person name="Lee T."/>
            <person name="Mane S."/>
            <person name="Marcais G."/>
            <person name="Marz M."/>
            <person name="McElroy A.P."/>
            <person name="Modise T."/>
            <person name="Nefedov M."/>
            <person name="Notredame C."/>
            <person name="Paton I.R."/>
            <person name="Payne W.S."/>
            <person name="Pertea G."/>
            <person name="Prickett D."/>
            <person name="Puiu D."/>
            <person name="Qioa D."/>
            <person name="Raineri E."/>
            <person name="Ruffier M."/>
            <person name="Salzberg S.L."/>
            <person name="Schatz M.C."/>
            <person name="Scheuring C."/>
            <person name="Schmidt C.J."/>
            <person name="Schroeder S."/>
            <person name="Searle S.M."/>
            <person name="Smith E.J."/>
            <person name="Smith J."/>
            <person name="Sonstegard T.S."/>
            <person name="Stadler P.F."/>
            <person name="Tafer H."/>
            <person name="Tu Z.J."/>
            <person name="Van Tassell C.P."/>
            <person name="Vilella A.J."/>
            <person name="Williams K.P."/>
            <person name="Yorke J.A."/>
            <person name="Zhang L."/>
            <person name="Zhang H.B."/>
            <person name="Zhang X."/>
            <person name="Zhang Y."/>
            <person name="Reed K.M."/>
        </authorList>
    </citation>
    <scope>NUCLEOTIDE SEQUENCE [LARGE SCALE GENOMIC DNA]</scope>
</reference>
<name>A0A803YJF3_MELGA</name>
<dbReference type="InterPro" id="IPR013106">
    <property type="entry name" value="Ig_V-set"/>
</dbReference>